<gene>
    <name evidence="2" type="ORF">CCGE525_36985</name>
</gene>
<dbReference type="OrthoDB" id="8379537at2"/>
<feature type="compositionally biased region" description="Polar residues" evidence="1">
    <location>
        <begin position="47"/>
        <end position="72"/>
    </location>
</feature>
<geneLocation type="plasmid" evidence="3">
    <name>prccge525a</name>
</geneLocation>
<feature type="region of interest" description="Disordered" evidence="1">
    <location>
        <begin position="35"/>
        <end position="84"/>
    </location>
</feature>
<evidence type="ECO:0000313" key="3">
    <source>
        <dbReference type="Proteomes" id="UP000282195"/>
    </source>
</evidence>
<evidence type="ECO:0000313" key="2">
    <source>
        <dbReference type="EMBL" id="AYG64351.1"/>
    </source>
</evidence>
<dbReference type="AlphaFoldDB" id="A0A387G943"/>
<feature type="region of interest" description="Disordered" evidence="1">
    <location>
        <begin position="1"/>
        <end position="22"/>
    </location>
</feature>
<keyword evidence="2" id="KW-0614">Plasmid</keyword>
<evidence type="ECO:0000256" key="1">
    <source>
        <dbReference type="SAM" id="MobiDB-lite"/>
    </source>
</evidence>
<dbReference type="KEGG" id="rjg:CCGE525_36985"/>
<sequence>MKEPNSDAAQIPSLPKSRRNLTDLDSLIADSIGKMGTYDKMHRPSGTGHSASDPAQATPNAQTVELTASKSEPQLDPDDETPERFQIVVPRSVIIAAKLEALKKKTTAADITERALRAYLGLDAKD</sequence>
<keyword evidence="3" id="KW-1185">Reference proteome</keyword>
<proteinExistence type="predicted"/>
<protein>
    <submittedName>
        <fullName evidence="2">Uncharacterized protein</fullName>
    </submittedName>
</protein>
<dbReference type="EMBL" id="CP032697">
    <property type="protein sequence ID" value="AYG64351.1"/>
    <property type="molecule type" value="Genomic_DNA"/>
</dbReference>
<dbReference type="RefSeq" id="WP_120709243.1">
    <property type="nucleotide sequence ID" value="NZ_CP032697.1"/>
</dbReference>
<dbReference type="Proteomes" id="UP000282195">
    <property type="component" value="Plasmid pRCCGE525a"/>
</dbReference>
<name>A0A387G943_9HYPH</name>
<organism evidence="2 3">
    <name type="scientific">Rhizobium jaguaris</name>
    <dbReference type="NCBI Taxonomy" id="1312183"/>
    <lineage>
        <taxon>Bacteria</taxon>
        <taxon>Pseudomonadati</taxon>
        <taxon>Pseudomonadota</taxon>
        <taxon>Alphaproteobacteria</taxon>
        <taxon>Hyphomicrobiales</taxon>
        <taxon>Rhizobiaceae</taxon>
        <taxon>Rhizobium/Agrobacterium group</taxon>
        <taxon>Rhizobium</taxon>
    </lineage>
</organism>
<reference evidence="2 3" key="1">
    <citation type="submission" date="2018-10" db="EMBL/GenBank/DDBJ databases">
        <title>Rhizobium etli, R. leguminosarum and a new Rhizobium genospecies from Phaseolus dumosus.</title>
        <authorList>
            <person name="Ramirez-Puebla S.T."/>
            <person name="Rogel-Hernandez M.A."/>
            <person name="Guerrero G."/>
            <person name="Ormeno-Orrillo E."/>
            <person name="Martinez-Romero J.C."/>
            <person name="Negrete-Yankelevich S."/>
            <person name="Martinez-Romero E."/>
        </authorList>
    </citation>
    <scope>NUCLEOTIDE SEQUENCE [LARGE SCALE GENOMIC DNA]</scope>
    <source>
        <strain evidence="2 3">CCGE525</strain>
        <plasmid evidence="3">prccge525a</plasmid>
    </source>
</reference>
<accession>A0A387G943</accession>